<dbReference type="EMBL" id="SMBU01000008">
    <property type="protein sequence ID" value="TCV00299.1"/>
    <property type="molecule type" value="Genomic_DNA"/>
</dbReference>
<organism evidence="6 7">
    <name type="scientific">Roseateles saccharophilus</name>
    <name type="common">Pseudomonas saccharophila</name>
    <dbReference type="NCBI Taxonomy" id="304"/>
    <lineage>
        <taxon>Bacteria</taxon>
        <taxon>Pseudomonadati</taxon>
        <taxon>Pseudomonadota</taxon>
        <taxon>Betaproteobacteria</taxon>
        <taxon>Burkholderiales</taxon>
        <taxon>Sphaerotilaceae</taxon>
        <taxon>Roseateles</taxon>
    </lineage>
</organism>
<keyword evidence="4" id="KW-0732">Signal</keyword>
<evidence type="ECO:0000259" key="5">
    <source>
        <dbReference type="PROSITE" id="PS50072"/>
    </source>
</evidence>
<accession>A0A4R3VA17</accession>
<dbReference type="InterPro" id="IPR044665">
    <property type="entry name" value="E_coli_cyclophilin_A-like"/>
</dbReference>
<evidence type="ECO:0000313" key="6">
    <source>
        <dbReference type="EMBL" id="TCV00299.1"/>
    </source>
</evidence>
<dbReference type="AlphaFoldDB" id="A0A4R3VA17"/>
<dbReference type="Gene3D" id="2.40.100.10">
    <property type="entry name" value="Cyclophilin-like"/>
    <property type="match status" value="1"/>
</dbReference>
<keyword evidence="2" id="KW-0697">Rotamase</keyword>
<gene>
    <name evidence="6" type="ORF">EV671_100854</name>
</gene>
<dbReference type="OrthoDB" id="9807797at2"/>
<dbReference type="InterPro" id="IPR002130">
    <property type="entry name" value="Cyclophilin-type_PPIase_dom"/>
</dbReference>
<dbReference type="InterPro" id="IPR029000">
    <property type="entry name" value="Cyclophilin-like_dom_sf"/>
</dbReference>
<evidence type="ECO:0000256" key="2">
    <source>
        <dbReference type="ARBA" id="ARBA00023110"/>
    </source>
</evidence>
<dbReference type="PROSITE" id="PS51257">
    <property type="entry name" value="PROKAR_LIPOPROTEIN"/>
    <property type="match status" value="1"/>
</dbReference>
<dbReference type="Pfam" id="PF00160">
    <property type="entry name" value="Pro_isomerase"/>
    <property type="match status" value="1"/>
</dbReference>
<dbReference type="Proteomes" id="UP000295110">
    <property type="component" value="Unassembled WGS sequence"/>
</dbReference>
<feature type="domain" description="PPIase cyclophilin-type" evidence="5">
    <location>
        <begin position="57"/>
        <end position="251"/>
    </location>
</feature>
<reference evidence="6 7" key="1">
    <citation type="submission" date="2019-03" db="EMBL/GenBank/DDBJ databases">
        <title>Genomic Encyclopedia of Type Strains, Phase IV (KMG-IV): sequencing the most valuable type-strain genomes for metagenomic binning, comparative biology and taxonomic classification.</title>
        <authorList>
            <person name="Goeker M."/>
        </authorList>
    </citation>
    <scope>NUCLEOTIDE SEQUENCE [LARGE SCALE GENOMIC DNA]</scope>
    <source>
        <strain evidence="6 7">DSM 654</strain>
    </source>
</reference>
<dbReference type="PROSITE" id="PS50072">
    <property type="entry name" value="CSA_PPIASE_2"/>
    <property type="match status" value="1"/>
</dbReference>
<dbReference type="EC" id="5.2.1.8" evidence="1"/>
<evidence type="ECO:0000256" key="4">
    <source>
        <dbReference type="SAM" id="SignalP"/>
    </source>
</evidence>
<evidence type="ECO:0000313" key="7">
    <source>
        <dbReference type="Proteomes" id="UP000295110"/>
    </source>
</evidence>
<evidence type="ECO:0000256" key="3">
    <source>
        <dbReference type="ARBA" id="ARBA00023235"/>
    </source>
</evidence>
<name>A0A4R3VA17_ROSSA</name>
<comment type="caution">
    <text evidence="6">The sequence shown here is derived from an EMBL/GenBank/DDBJ whole genome shotgun (WGS) entry which is preliminary data.</text>
</comment>
<feature type="chain" id="PRO_5020422632" description="peptidylprolyl isomerase" evidence="4">
    <location>
        <begin position="20"/>
        <end position="307"/>
    </location>
</feature>
<dbReference type="GO" id="GO:0003755">
    <property type="term" value="F:peptidyl-prolyl cis-trans isomerase activity"/>
    <property type="evidence" value="ECO:0007669"/>
    <property type="project" value="UniProtKB-KW"/>
</dbReference>
<evidence type="ECO:0000256" key="1">
    <source>
        <dbReference type="ARBA" id="ARBA00013194"/>
    </source>
</evidence>
<keyword evidence="3 6" id="KW-0413">Isomerase</keyword>
<sequence length="307" mass="32485">MHKTALFLAAALLACAAHAAAPKPAKPARSAADVLKDSPTSDWRALDPDNTLLMDLAAGQVIIELAPRFAPAHAANIRALAHGGYWDGLAIVRVQDNFVTQWGDPDGDDAAKARPLPAGASPKLPAEFSVPIERIGKSAGFTKLPDVDGWAPRAGFAQGFPVAADPRTGQAWLAHCYGMVGAGRSDAVDSSNGTELYVVIGHAPRGLDLNITVVGRVLKGMELLSALPRGTGAMGFYDKPEQRVGIQHVRLLADVPVAERPALQVLKTDSTTWQQLLDARRFRGGWYVHSPAHVDICSAGVPTRPAP</sequence>
<dbReference type="RefSeq" id="WP_132570955.1">
    <property type="nucleotide sequence ID" value="NZ_CBCSGL010000008.1"/>
</dbReference>
<dbReference type="SUPFAM" id="SSF50891">
    <property type="entry name" value="Cyclophilin-like"/>
    <property type="match status" value="1"/>
</dbReference>
<keyword evidence="7" id="KW-1185">Reference proteome</keyword>
<dbReference type="PANTHER" id="PTHR43246">
    <property type="entry name" value="PEPTIDYL-PROLYL CIS-TRANS ISOMERASE CYP38, CHLOROPLASTIC"/>
    <property type="match status" value="1"/>
</dbReference>
<feature type="signal peptide" evidence="4">
    <location>
        <begin position="1"/>
        <end position="19"/>
    </location>
</feature>
<protein>
    <recommendedName>
        <fullName evidence="1">peptidylprolyl isomerase</fullName>
        <ecNumber evidence="1">5.2.1.8</ecNumber>
    </recommendedName>
</protein>
<proteinExistence type="predicted"/>